<evidence type="ECO:0000256" key="11">
    <source>
        <dbReference type="ARBA" id="ARBA00022840"/>
    </source>
</evidence>
<dbReference type="GO" id="GO:0005634">
    <property type="term" value="C:nucleus"/>
    <property type="evidence" value="ECO:0007669"/>
    <property type="project" value="UniProtKB-SubCell"/>
</dbReference>
<dbReference type="EC" id="2.7.11.1" evidence="3"/>
<dbReference type="PROSITE" id="PS00109">
    <property type="entry name" value="PROTEIN_KINASE_TYR"/>
    <property type="match status" value="1"/>
</dbReference>
<dbReference type="STRING" id="947166.A0A1D1W5D1"/>
<dbReference type="GO" id="GO:0008033">
    <property type="term" value="P:tRNA processing"/>
    <property type="evidence" value="ECO:0007669"/>
    <property type="project" value="UniProtKB-KW"/>
</dbReference>
<evidence type="ECO:0000256" key="3">
    <source>
        <dbReference type="ARBA" id="ARBA00012513"/>
    </source>
</evidence>
<evidence type="ECO:0000256" key="1">
    <source>
        <dbReference type="ARBA" id="ARBA00004123"/>
    </source>
</evidence>
<dbReference type="FunFam" id="1.10.510.10:FF:000323">
    <property type="entry name" value="TP53-regulating kinase, putative"/>
    <property type="match status" value="1"/>
</dbReference>
<evidence type="ECO:0000256" key="8">
    <source>
        <dbReference type="ARBA" id="ARBA00022741"/>
    </source>
</evidence>
<keyword evidence="5" id="KW-0597">Phosphoprotein</keyword>
<dbReference type="GO" id="GO:0005524">
    <property type="term" value="F:ATP binding"/>
    <property type="evidence" value="ECO:0007669"/>
    <property type="project" value="UniProtKB-KW"/>
</dbReference>
<dbReference type="PANTHER" id="PTHR12209">
    <property type="entry name" value="NON-SPECIFIC SERINE/THREONINE PROTEIN KINASE"/>
    <property type="match status" value="1"/>
</dbReference>
<evidence type="ECO:0000256" key="4">
    <source>
        <dbReference type="ARBA" id="ARBA00022527"/>
    </source>
</evidence>
<organism evidence="21 22">
    <name type="scientific">Ramazzottius varieornatus</name>
    <name type="common">Water bear</name>
    <name type="synonym">Tardigrade</name>
    <dbReference type="NCBI Taxonomy" id="947166"/>
    <lineage>
        <taxon>Eukaryota</taxon>
        <taxon>Metazoa</taxon>
        <taxon>Ecdysozoa</taxon>
        <taxon>Tardigrada</taxon>
        <taxon>Eutardigrada</taxon>
        <taxon>Parachela</taxon>
        <taxon>Hypsibioidea</taxon>
        <taxon>Ramazzottiidae</taxon>
        <taxon>Ramazzottius</taxon>
    </lineage>
</organism>
<keyword evidence="4" id="KW-0723">Serine/threonine-protein kinase</keyword>
<evidence type="ECO:0000256" key="16">
    <source>
        <dbReference type="ARBA" id="ARBA00062157"/>
    </source>
</evidence>
<dbReference type="AlphaFoldDB" id="A0A1D1W5D1"/>
<dbReference type="GO" id="GO:0000408">
    <property type="term" value="C:EKC/KEOPS complex"/>
    <property type="evidence" value="ECO:0007669"/>
    <property type="project" value="TreeGrafter"/>
</dbReference>
<evidence type="ECO:0000256" key="2">
    <source>
        <dbReference type="ARBA" id="ARBA00010630"/>
    </source>
</evidence>
<feature type="domain" description="Protein kinase" evidence="20">
    <location>
        <begin position="4"/>
        <end position="227"/>
    </location>
</feature>
<keyword evidence="7" id="KW-0819">tRNA processing</keyword>
<evidence type="ECO:0000259" key="20">
    <source>
        <dbReference type="PROSITE" id="PS50011"/>
    </source>
</evidence>
<name>A0A1D1W5D1_RAMVA</name>
<evidence type="ECO:0000256" key="14">
    <source>
        <dbReference type="ARBA" id="ARBA00048679"/>
    </source>
</evidence>
<dbReference type="GO" id="GO:0016787">
    <property type="term" value="F:hydrolase activity"/>
    <property type="evidence" value="ECO:0007669"/>
    <property type="project" value="UniProtKB-KW"/>
</dbReference>
<dbReference type="Gene3D" id="1.10.510.10">
    <property type="entry name" value="Transferase(Phosphotransferase) domain 1"/>
    <property type="match status" value="1"/>
</dbReference>
<evidence type="ECO:0000256" key="9">
    <source>
        <dbReference type="ARBA" id="ARBA00022777"/>
    </source>
</evidence>
<dbReference type="FunFam" id="3.30.200.20:FF:000201">
    <property type="entry name" value="TP53-regulating kinase isoform X1"/>
    <property type="match status" value="1"/>
</dbReference>
<evidence type="ECO:0000313" key="21">
    <source>
        <dbReference type="EMBL" id="GAV08675.1"/>
    </source>
</evidence>
<dbReference type="InterPro" id="IPR011009">
    <property type="entry name" value="Kinase-like_dom_sf"/>
</dbReference>
<evidence type="ECO:0000256" key="6">
    <source>
        <dbReference type="ARBA" id="ARBA00022679"/>
    </source>
</evidence>
<dbReference type="OrthoDB" id="3399at2759"/>
<dbReference type="InterPro" id="IPR000719">
    <property type="entry name" value="Prot_kinase_dom"/>
</dbReference>
<evidence type="ECO:0000313" key="22">
    <source>
        <dbReference type="Proteomes" id="UP000186922"/>
    </source>
</evidence>
<dbReference type="PANTHER" id="PTHR12209:SF0">
    <property type="entry name" value="EKC_KEOPS COMPLEX SUBUNIT TP53RK"/>
    <property type="match status" value="1"/>
</dbReference>
<evidence type="ECO:0000256" key="19">
    <source>
        <dbReference type="ARBA" id="ARBA00081359"/>
    </source>
</evidence>
<comment type="function">
    <text evidence="15">Component of the EKC/KEOPS complex that is required for the formation of a threonylcarbamoyl group on adenosine at position 37 (t(6)A37) in tRNAs that read codons beginning with adenine. The complex is probably involved in the transfer of the threonylcarbamoyl moiety of threonylcarbamoyl-AMP (TC-AMP) to the N6 group of A37. TP53RK has ATPase activity in the context of the EKC/KEOPS complex and likely plays a supporting role to the catalytic subunit OSGEP. Atypical protein kinase that phosphorylates 'Ser-15' of p53/TP53 protein and may therefore participate in its activation.</text>
</comment>
<dbReference type="GO" id="GO:0005829">
    <property type="term" value="C:cytosol"/>
    <property type="evidence" value="ECO:0007669"/>
    <property type="project" value="TreeGrafter"/>
</dbReference>
<dbReference type="Pfam" id="PF06293">
    <property type="entry name" value="Kdo"/>
    <property type="match status" value="1"/>
</dbReference>
<evidence type="ECO:0000256" key="15">
    <source>
        <dbReference type="ARBA" id="ARBA00056624"/>
    </source>
</evidence>
<dbReference type="GO" id="GO:0070525">
    <property type="term" value="P:tRNA threonylcarbamoyladenosine metabolic process"/>
    <property type="evidence" value="ECO:0007669"/>
    <property type="project" value="TreeGrafter"/>
</dbReference>
<keyword evidence="22" id="KW-1185">Reference proteome</keyword>
<evidence type="ECO:0000256" key="13">
    <source>
        <dbReference type="ARBA" id="ARBA00047899"/>
    </source>
</evidence>
<dbReference type="Proteomes" id="UP000186922">
    <property type="component" value="Unassembled WGS sequence"/>
</dbReference>
<accession>A0A1D1W5D1</accession>
<gene>
    <name evidence="21" type="primary">RvY_18334-1</name>
    <name evidence="21" type="synonym">RvY_18334.1</name>
    <name evidence="21" type="ORF">RvY_18334</name>
</gene>
<keyword evidence="8" id="KW-0547">Nucleotide-binding</keyword>
<evidence type="ECO:0000256" key="18">
    <source>
        <dbReference type="ARBA" id="ARBA00080585"/>
    </source>
</evidence>
<dbReference type="PROSITE" id="PS50011">
    <property type="entry name" value="PROTEIN_KINASE_DOM"/>
    <property type="match status" value="1"/>
</dbReference>
<sequence length="227" mass="26211">MEDLSDFVLWKQGAEGKLYRGDFLGYPAVVKERFPKKYRHPTLDQHLTQERFKSEARMLTRCKNAGLKAPTVYYADYNTSRLCVQYFPGSVTVKEYVSARLLGMTEGTCEKLHLLVEIIGRNIARLHDNDMIHGDLTTSNLILTAPHDDLNVYFIDFGLGYVSHSPEDKSVDLYVLERAFLSTHPNTEKLFTHLLDCYFRACKKDVKEILSTFHEVRLRGRKRVMIG</sequence>
<comment type="subunit">
    <text evidence="16">Component of the EKC/KEOPS complex composed of at least GON7, TP53RK, TPRKB, OSGEP and LAGE3; the whole complex dimerizes.</text>
</comment>
<keyword evidence="12" id="KW-0539">Nucleus</keyword>
<evidence type="ECO:0000256" key="10">
    <source>
        <dbReference type="ARBA" id="ARBA00022801"/>
    </source>
</evidence>
<comment type="subcellular location">
    <subcellularLocation>
        <location evidence="1">Nucleus</location>
    </subcellularLocation>
</comment>
<keyword evidence="9" id="KW-0418">Kinase</keyword>
<comment type="catalytic activity">
    <reaction evidence="13">
        <text>L-threonyl-[protein] + ATP = O-phospho-L-threonyl-[protein] + ADP + H(+)</text>
        <dbReference type="Rhea" id="RHEA:46608"/>
        <dbReference type="Rhea" id="RHEA-COMP:11060"/>
        <dbReference type="Rhea" id="RHEA-COMP:11605"/>
        <dbReference type="ChEBI" id="CHEBI:15378"/>
        <dbReference type="ChEBI" id="CHEBI:30013"/>
        <dbReference type="ChEBI" id="CHEBI:30616"/>
        <dbReference type="ChEBI" id="CHEBI:61977"/>
        <dbReference type="ChEBI" id="CHEBI:456216"/>
        <dbReference type="EC" id="2.7.11.1"/>
    </reaction>
</comment>
<evidence type="ECO:0000256" key="12">
    <source>
        <dbReference type="ARBA" id="ARBA00023242"/>
    </source>
</evidence>
<dbReference type="InterPro" id="IPR022495">
    <property type="entry name" value="Bud32"/>
</dbReference>
<dbReference type="EMBL" id="BDGG01000018">
    <property type="protein sequence ID" value="GAV08675.1"/>
    <property type="molecule type" value="Genomic_DNA"/>
</dbReference>
<keyword evidence="6" id="KW-0808">Transferase</keyword>
<evidence type="ECO:0000256" key="17">
    <source>
        <dbReference type="ARBA" id="ARBA00079584"/>
    </source>
</evidence>
<reference evidence="21 22" key="1">
    <citation type="journal article" date="2016" name="Nat. Commun.">
        <title>Extremotolerant tardigrade genome and improved radiotolerance of human cultured cells by tardigrade-unique protein.</title>
        <authorList>
            <person name="Hashimoto T."/>
            <person name="Horikawa D.D."/>
            <person name="Saito Y."/>
            <person name="Kuwahara H."/>
            <person name="Kozuka-Hata H."/>
            <person name="Shin-I T."/>
            <person name="Minakuchi Y."/>
            <person name="Ohishi K."/>
            <person name="Motoyama A."/>
            <person name="Aizu T."/>
            <person name="Enomoto A."/>
            <person name="Kondo K."/>
            <person name="Tanaka S."/>
            <person name="Hara Y."/>
            <person name="Koshikawa S."/>
            <person name="Sagara H."/>
            <person name="Miura T."/>
            <person name="Yokobori S."/>
            <person name="Miyagawa K."/>
            <person name="Suzuki Y."/>
            <person name="Kubo T."/>
            <person name="Oyama M."/>
            <person name="Kohara Y."/>
            <person name="Fujiyama A."/>
            <person name="Arakawa K."/>
            <person name="Katayama T."/>
            <person name="Toyoda A."/>
            <person name="Kunieda T."/>
        </authorList>
    </citation>
    <scope>NUCLEOTIDE SEQUENCE [LARGE SCALE GENOMIC DNA]</scope>
    <source>
        <strain evidence="21 22">YOKOZUNA-1</strain>
    </source>
</reference>
<dbReference type="GO" id="GO:0004674">
    <property type="term" value="F:protein serine/threonine kinase activity"/>
    <property type="evidence" value="ECO:0007669"/>
    <property type="project" value="UniProtKB-KW"/>
</dbReference>
<proteinExistence type="inferred from homology"/>
<evidence type="ECO:0000256" key="7">
    <source>
        <dbReference type="ARBA" id="ARBA00022694"/>
    </source>
</evidence>
<dbReference type="Gene3D" id="3.30.200.20">
    <property type="entry name" value="Phosphorylase Kinase, domain 1"/>
    <property type="match status" value="1"/>
</dbReference>
<protein>
    <recommendedName>
        <fullName evidence="3">non-specific serine/threonine protein kinase</fullName>
        <ecNumber evidence="3">2.7.11.1</ecNumber>
    </recommendedName>
    <alternativeName>
        <fullName evidence="17">Nori-2</fullName>
    </alternativeName>
    <alternativeName>
        <fullName evidence="18">TP53-regulating kinase</fullName>
    </alternativeName>
    <alternativeName>
        <fullName evidence="19">p53-related protein kinase</fullName>
    </alternativeName>
</protein>
<keyword evidence="11" id="KW-0067">ATP-binding</keyword>
<dbReference type="NCBIfam" id="TIGR03724">
    <property type="entry name" value="arch_bud32"/>
    <property type="match status" value="1"/>
</dbReference>
<evidence type="ECO:0000256" key="5">
    <source>
        <dbReference type="ARBA" id="ARBA00022553"/>
    </source>
</evidence>
<dbReference type="InterPro" id="IPR008266">
    <property type="entry name" value="Tyr_kinase_AS"/>
</dbReference>
<comment type="catalytic activity">
    <reaction evidence="14">
        <text>L-seryl-[protein] + ATP = O-phospho-L-seryl-[protein] + ADP + H(+)</text>
        <dbReference type="Rhea" id="RHEA:17989"/>
        <dbReference type="Rhea" id="RHEA-COMP:9863"/>
        <dbReference type="Rhea" id="RHEA-COMP:11604"/>
        <dbReference type="ChEBI" id="CHEBI:15378"/>
        <dbReference type="ChEBI" id="CHEBI:29999"/>
        <dbReference type="ChEBI" id="CHEBI:30616"/>
        <dbReference type="ChEBI" id="CHEBI:83421"/>
        <dbReference type="ChEBI" id="CHEBI:456216"/>
        <dbReference type="EC" id="2.7.11.1"/>
    </reaction>
</comment>
<comment type="caution">
    <text evidence="21">The sequence shown here is derived from an EMBL/GenBank/DDBJ whole genome shotgun (WGS) entry which is preliminary data.</text>
</comment>
<comment type="similarity">
    <text evidence="2">Belongs to the protein kinase superfamily. BUD32 family.</text>
</comment>
<keyword evidence="10" id="KW-0378">Hydrolase</keyword>
<dbReference type="SUPFAM" id="SSF56112">
    <property type="entry name" value="Protein kinase-like (PK-like)"/>
    <property type="match status" value="1"/>
</dbReference>